<feature type="compositionally biased region" description="Basic and acidic residues" evidence="1">
    <location>
        <begin position="132"/>
        <end position="147"/>
    </location>
</feature>
<evidence type="ECO:0000313" key="2">
    <source>
        <dbReference type="EMBL" id="AQK69627.1"/>
    </source>
</evidence>
<feature type="compositionally biased region" description="Basic residues" evidence="1">
    <location>
        <begin position="249"/>
        <end position="259"/>
    </location>
</feature>
<feature type="compositionally biased region" description="Basic and acidic residues" evidence="1">
    <location>
        <begin position="165"/>
        <end position="177"/>
    </location>
</feature>
<feature type="region of interest" description="Disordered" evidence="1">
    <location>
        <begin position="1"/>
        <end position="187"/>
    </location>
</feature>
<gene>
    <name evidence="2" type="ORF">ZEAMMB73_Zm00001d015825</name>
</gene>
<dbReference type="AlphaFoldDB" id="A0A1D6H475"/>
<feature type="compositionally biased region" description="Basic residues" evidence="1">
    <location>
        <begin position="114"/>
        <end position="131"/>
    </location>
</feature>
<organism evidence="2">
    <name type="scientific">Zea mays</name>
    <name type="common">Maize</name>
    <dbReference type="NCBI Taxonomy" id="4577"/>
    <lineage>
        <taxon>Eukaryota</taxon>
        <taxon>Viridiplantae</taxon>
        <taxon>Streptophyta</taxon>
        <taxon>Embryophyta</taxon>
        <taxon>Tracheophyta</taxon>
        <taxon>Spermatophyta</taxon>
        <taxon>Magnoliopsida</taxon>
        <taxon>Liliopsida</taxon>
        <taxon>Poales</taxon>
        <taxon>Poaceae</taxon>
        <taxon>PACMAD clade</taxon>
        <taxon>Panicoideae</taxon>
        <taxon>Andropogonodae</taxon>
        <taxon>Andropogoneae</taxon>
        <taxon>Tripsacinae</taxon>
        <taxon>Zea</taxon>
    </lineage>
</organism>
<feature type="compositionally biased region" description="Basic residues" evidence="1">
    <location>
        <begin position="148"/>
        <end position="158"/>
    </location>
</feature>
<reference evidence="2" key="1">
    <citation type="submission" date="2015-12" db="EMBL/GenBank/DDBJ databases">
        <title>Update maize B73 reference genome by single molecule sequencing technologies.</title>
        <authorList>
            <consortium name="Maize Genome Sequencing Project"/>
            <person name="Ware D."/>
        </authorList>
    </citation>
    <scope>NUCLEOTIDE SEQUENCE</scope>
    <source>
        <tissue evidence="2">Seedling</tissue>
    </source>
</reference>
<name>A0A1D6H475_MAIZE</name>
<sequence length="314" mass="35514">MCVRAHHHNHDTDGVHQQCRSEGGGRGRAACGRSGVACRARGGGGGGGRGAVGSGGSAGHRAAGRQGRRQVGQHPDDPQGVEERVRGDGGTEDRHPAGQLPDGRAGAEGPLQVLHHHPSRRQPARHRRPQRVPKELDRDRERREPVHQRPRHHRRRRQPGALQGREGRGRRAGDGVHDRRHHERPAHQVVRGLQVVAQGQQVPVRGHHHGQCLLPHHHRPEVLPQQHLRQVRRLQGGRQRRRLQEHPRHLQHAGGHHAQLRQQPAMPGRAARQRRHQVQWIRQQDHGRLQERHRQVHRLGKGARLHLNQLTNMH</sequence>
<feature type="non-terminal residue" evidence="2">
    <location>
        <position position="314"/>
    </location>
</feature>
<dbReference type="GO" id="GO:0016829">
    <property type="term" value="F:lyase activity"/>
    <property type="evidence" value="ECO:0007669"/>
    <property type="project" value="UniProtKB-KW"/>
</dbReference>
<feature type="compositionally biased region" description="Basic and acidic residues" evidence="1">
    <location>
        <begin position="74"/>
        <end position="96"/>
    </location>
</feature>
<evidence type="ECO:0000256" key="1">
    <source>
        <dbReference type="SAM" id="MobiDB-lite"/>
    </source>
</evidence>
<accession>A0A1D6H475</accession>
<protein>
    <submittedName>
        <fullName evidence="2">Pectin lyase-like superfamily protein</fullName>
    </submittedName>
</protein>
<dbReference type="EMBL" id="CM000781">
    <property type="protein sequence ID" value="AQK69627.1"/>
    <property type="molecule type" value="Genomic_DNA"/>
</dbReference>
<keyword evidence="2" id="KW-0456">Lyase</keyword>
<feature type="compositionally biased region" description="Gly residues" evidence="1">
    <location>
        <begin position="41"/>
        <end position="58"/>
    </location>
</feature>
<feature type="region of interest" description="Disordered" evidence="1">
    <location>
        <begin position="244"/>
        <end position="272"/>
    </location>
</feature>
<proteinExistence type="predicted"/>
<feature type="compositionally biased region" description="Low complexity" evidence="1">
    <location>
        <begin position="28"/>
        <end position="40"/>
    </location>
</feature>